<sequence length="978" mass="112431">MDSLIINQKDTTNLLLKAEADPQKTMRSYPINASGTFFRGIEMNTQGAGGLNGGLRFQVAGKLSENIQVSGTVTDESIPIQPEGTTAALDELDKVYLNVAYPAGELTAGDLTIINKSGKYNNNNRNIVGIKNNINSNNTNFRAVIGQSKGKYHRLEMKGKDGHQGPYFLTSKEGMRNVIISAGSETVWLNGQKLSRGEDRDYTINYASGEITFTPKYLIFFDSDIDIEYQYSGTNYKSNYLETGLDGNVGDRFQYNIVYIDDRDNKAGSFLTNQQKSTFQSKDVLYESGVIPDSLGDYEKINEIFIFRNYKNPSVERFTITFNLDPEGFYIRKISEKNRIYYEYVDDISNSVSERYSPGSTIKAAASHQFFQVNSTIKIKEDATLTTEGAFSIRDQNLFSSQKSSELNGNAFRFALSHKPVTLGKIEAGYQVEHWQNSNQFQSMSRDRHVNFNEVWDLQGASIGSEALSSISSQIVVGDGLMSQLDFSQYSSGLQEKNRFNLDFSYRGHNLKRMDVVLNQVRSDSVFQEADINIKLLDGRIQPYMKYSYEYRENSYRFDDSVFGLVYKEKTREFSIGLGNREDQQMMAINSQGMKRVMSGKFTQIDFKNQNLSGWRQEWMFRQRIQKNEDGQIQNDFNAIRAAVNYRQNDSPFQFDFVLNSQTSMSETRAVVYDSIGVGLGHYRYDALVNEYVSDDNGAYIAHTVLTGDHRYGSQLDGLTRFSADFSKWKFDRFKHWKYHLLNRTDYHGPKFSLGESVIGKKVQWARYNNRHELIYKKKGFKNRHRFWWQNRINYNGLDPRGWERKDQTEYALESLLPLKNNLQLMIEGDLHRSKVSSEFNRITNRTLNGFNSGLGIKGQNAKNLQWDSRFIYYRDRTAINQDTQEFVDAYGLKINWIHFIGKDGRLEGNMEYYIANGFPEMPPEALNGIADKRTLRANIMVSIFLGRTLSVNATLLYLDDIRYNNFIKLRGELRAHF</sequence>
<name>A0A381PMK7_9ZZZZ</name>
<reference evidence="1" key="1">
    <citation type="submission" date="2018-05" db="EMBL/GenBank/DDBJ databases">
        <authorList>
            <person name="Lanie J.A."/>
            <person name="Ng W.-L."/>
            <person name="Kazmierczak K.M."/>
            <person name="Andrzejewski T.M."/>
            <person name="Davidsen T.M."/>
            <person name="Wayne K.J."/>
            <person name="Tettelin H."/>
            <person name="Glass J.I."/>
            <person name="Rusch D."/>
            <person name="Podicherti R."/>
            <person name="Tsui H.-C.T."/>
            <person name="Winkler M.E."/>
        </authorList>
    </citation>
    <scope>NUCLEOTIDE SEQUENCE</scope>
</reference>
<protein>
    <submittedName>
        <fullName evidence="1">Uncharacterized protein</fullName>
    </submittedName>
</protein>
<organism evidence="1">
    <name type="scientific">marine metagenome</name>
    <dbReference type="NCBI Taxonomy" id="408172"/>
    <lineage>
        <taxon>unclassified sequences</taxon>
        <taxon>metagenomes</taxon>
        <taxon>ecological metagenomes</taxon>
    </lineage>
</organism>
<proteinExistence type="predicted"/>
<accession>A0A381PMK7</accession>
<gene>
    <name evidence="1" type="ORF">METZ01_LOCUS21105</name>
</gene>
<dbReference type="AlphaFoldDB" id="A0A381PMK7"/>
<evidence type="ECO:0000313" key="1">
    <source>
        <dbReference type="EMBL" id="SUZ68251.1"/>
    </source>
</evidence>
<dbReference type="EMBL" id="UINC01001035">
    <property type="protein sequence ID" value="SUZ68251.1"/>
    <property type="molecule type" value="Genomic_DNA"/>
</dbReference>